<dbReference type="EMBL" id="DF143977">
    <property type="protein sequence ID" value="GAA55208.1"/>
    <property type="molecule type" value="Genomic_DNA"/>
</dbReference>
<gene>
    <name evidence="1" type="ORF">CLF_107179</name>
</gene>
<evidence type="ECO:0000313" key="2">
    <source>
        <dbReference type="Proteomes" id="UP000008909"/>
    </source>
</evidence>
<reference key="2">
    <citation type="submission" date="2011-10" db="EMBL/GenBank/DDBJ databases">
        <title>The genome and transcriptome sequence of Clonorchis sinensis provide insights into the carcinogenic liver fluke.</title>
        <authorList>
            <person name="Wang X."/>
            <person name="Huang Y."/>
            <person name="Chen W."/>
            <person name="Liu H."/>
            <person name="Guo L."/>
            <person name="Chen Y."/>
            <person name="Luo F."/>
            <person name="Zhou W."/>
            <person name="Sun J."/>
            <person name="Mao Q."/>
            <person name="Liang P."/>
            <person name="Zhou C."/>
            <person name="Tian Y."/>
            <person name="Men J."/>
            <person name="Lv X."/>
            <person name="Huang L."/>
            <person name="Zhou J."/>
            <person name="Hu Y."/>
            <person name="Li R."/>
            <person name="Zhang F."/>
            <person name="Lei H."/>
            <person name="Li X."/>
            <person name="Hu X."/>
            <person name="Liang C."/>
            <person name="Xu J."/>
            <person name="Wu Z."/>
            <person name="Yu X."/>
        </authorList>
    </citation>
    <scope>NUCLEOTIDE SEQUENCE</scope>
    <source>
        <strain>Henan</strain>
    </source>
</reference>
<dbReference type="AlphaFoldDB" id="G7YQH8"/>
<keyword evidence="2" id="KW-1185">Reference proteome</keyword>
<reference evidence="1" key="1">
    <citation type="journal article" date="2011" name="Genome Biol.">
        <title>The draft genome of the carcinogenic human liver fluke Clonorchis sinensis.</title>
        <authorList>
            <person name="Wang X."/>
            <person name="Chen W."/>
            <person name="Huang Y."/>
            <person name="Sun J."/>
            <person name="Men J."/>
            <person name="Liu H."/>
            <person name="Luo F."/>
            <person name="Guo L."/>
            <person name="Lv X."/>
            <person name="Deng C."/>
            <person name="Zhou C."/>
            <person name="Fan Y."/>
            <person name="Li X."/>
            <person name="Huang L."/>
            <person name="Hu Y."/>
            <person name="Liang C."/>
            <person name="Hu X."/>
            <person name="Xu J."/>
            <person name="Yu X."/>
        </authorList>
    </citation>
    <scope>NUCLEOTIDE SEQUENCE [LARGE SCALE GENOMIC DNA]</scope>
    <source>
        <strain evidence="1">Henan</strain>
    </source>
</reference>
<protein>
    <submittedName>
        <fullName evidence="1">Uncharacterized protein</fullName>
    </submittedName>
</protein>
<dbReference type="Proteomes" id="UP000008909">
    <property type="component" value="Unassembled WGS sequence"/>
</dbReference>
<sequence>MEHIAPGKHARTAQTVKRLFTAQTTEANSRIDICESLATHHRVWATVTRHSGDLLILMQTVEVNNICASFGADILKYLRINLQASTPDSFGINGCRVDETRIQDASTVVELIAPSLSNRSRLCISGRCNKMSRDRYRPKPPIGKILA</sequence>
<name>G7YQH8_CLOSI</name>
<accession>G7YQH8</accession>
<proteinExistence type="predicted"/>
<organism evidence="1 2">
    <name type="scientific">Clonorchis sinensis</name>
    <name type="common">Chinese liver fluke</name>
    <dbReference type="NCBI Taxonomy" id="79923"/>
    <lineage>
        <taxon>Eukaryota</taxon>
        <taxon>Metazoa</taxon>
        <taxon>Spiralia</taxon>
        <taxon>Lophotrochozoa</taxon>
        <taxon>Platyhelminthes</taxon>
        <taxon>Trematoda</taxon>
        <taxon>Digenea</taxon>
        <taxon>Opisthorchiida</taxon>
        <taxon>Opisthorchiata</taxon>
        <taxon>Opisthorchiidae</taxon>
        <taxon>Clonorchis</taxon>
    </lineage>
</organism>
<evidence type="ECO:0000313" key="1">
    <source>
        <dbReference type="EMBL" id="GAA55208.1"/>
    </source>
</evidence>